<dbReference type="Proteomes" id="UP001212997">
    <property type="component" value="Unassembled WGS sequence"/>
</dbReference>
<feature type="transmembrane region" description="Helical" evidence="21">
    <location>
        <begin position="385"/>
        <end position="404"/>
    </location>
</feature>
<feature type="transmembrane region" description="Helical" evidence="21">
    <location>
        <begin position="206"/>
        <end position="224"/>
    </location>
</feature>
<keyword evidence="16" id="KW-0464">Manganese</keyword>
<evidence type="ECO:0000256" key="1">
    <source>
        <dbReference type="ARBA" id="ARBA00001936"/>
    </source>
</evidence>
<sequence length="798" mass="88577">MTTKSAYLLADNVSPATVTNTSSLLRIIALALISGAAIASRLFAVINFESIIHEFDPWFNYRATRVLASQGFYAFWNWFDPTAWYPLGRVVGGTIYPGLMATSGVIYSVLHALNLPVDIRNICVLLAPGFSALTAWSTYMFTKEMKDESAGLLAAAFIGIVPGYISRSVAGSYDNEAIAIFLLMFTFFAWIKALKTGSAFFGTIAALFYFYMVAAWGMLSVFVFTLHKFSPRTLGGYAFITNMIPLHALALILMGRYSSRLYVGYSSWYAVGTLASMQVPFVGFQPVRTSEHMAALGVFGLLQIIAFAELVRSHVSSKQFQTLLFASVIGMGILGTLAIVGLTYKGWIAPWTGRFYSLWDTGYAKKYIPIIASVSEHQPTAWPSFFMDLQFLIFLFPAGVIMCFRQLRDEHVFVIIYAVVASYFAGVMVRLMLTLTPVVCVASAIAFSSLLDTYIDPTEPEIVEDSSTDVDAPQTEGSSNVAAPTPKKAKKAKDAAPLPSGPLSDIVSSVTAGSFKRGERPRGVFGLDTRLAVIVHAVGMLIFFVMHCTWVTANAYSSPSVVLSSQNPDGSQHIIDDFREAYYWLRQNTPEDAVVMSWWDYGYQIAGMADRPTLVDNNTWNNTHIATVGKAMSSSEEVAYPILRKHDVDYVLIIFGGLIGYSGDDINKFLWMVRIAQGVWPDEIQEPNYFTRTGEYRVDDAASATMKNSLMYKMSYYRFAELFGSNQAVDRVRGQQVPKTGPTLDYLDEAFTSENWIVRIYQVKKEDSLGRDLKSANAFAQGKKRKRTKPAPRRRAIQ</sequence>
<dbReference type="GO" id="GO:0018279">
    <property type="term" value="P:protein N-linked glycosylation via asparagine"/>
    <property type="evidence" value="ECO:0007669"/>
    <property type="project" value="TreeGrafter"/>
</dbReference>
<keyword evidence="14 21" id="KW-0472">Membrane</keyword>
<evidence type="ECO:0000256" key="13">
    <source>
        <dbReference type="ARBA" id="ARBA00022989"/>
    </source>
</evidence>
<feature type="domain" description="Oligosaccharyl transferase STT3 N-terminal" evidence="22">
    <location>
        <begin position="25"/>
        <end position="442"/>
    </location>
</feature>
<evidence type="ECO:0000313" key="24">
    <source>
        <dbReference type="EMBL" id="KAJ3483670.1"/>
    </source>
</evidence>
<dbReference type="GO" id="GO:0008250">
    <property type="term" value="C:oligosaccharyltransferase complex"/>
    <property type="evidence" value="ECO:0007669"/>
    <property type="project" value="UniProtKB-ARBA"/>
</dbReference>
<evidence type="ECO:0000256" key="4">
    <source>
        <dbReference type="ARBA" id="ARBA00004922"/>
    </source>
</evidence>
<comment type="catalytic activity">
    <reaction evidence="17">
        <text>a di-trans,poly-cis-dolichyl diphosphooligosaccharide + L-asparaginyl-[protein] = N(4)-(oligosaccharide-(1-&gt;4)-N-acetyl-beta-D-glucosaminyl-(1-&gt;4)-N-acetyl-beta-D-glucosaminyl)-L-asparaginyl-[protein] + a di-trans,poly-cis-dolichyl diphosphate + H(+)</text>
        <dbReference type="Rhea" id="RHEA:22980"/>
        <dbReference type="Rhea" id="RHEA-COMP:12804"/>
        <dbReference type="Rhea" id="RHEA-COMP:12805"/>
        <dbReference type="Rhea" id="RHEA-COMP:19506"/>
        <dbReference type="Rhea" id="RHEA-COMP:19509"/>
        <dbReference type="ChEBI" id="CHEBI:15378"/>
        <dbReference type="ChEBI" id="CHEBI:50347"/>
        <dbReference type="ChEBI" id="CHEBI:57497"/>
        <dbReference type="ChEBI" id="CHEBI:57570"/>
        <dbReference type="ChEBI" id="CHEBI:132529"/>
        <dbReference type="EC" id="2.4.99.18"/>
    </reaction>
</comment>
<evidence type="ECO:0000256" key="21">
    <source>
        <dbReference type="SAM" id="Phobius"/>
    </source>
</evidence>
<dbReference type="FunFam" id="3.40.50.12610:FF:000001">
    <property type="entry name" value="Dolichyl-diphosphooligosaccharide--protein glycosyltransferase subunit STT3B"/>
    <property type="match status" value="1"/>
</dbReference>
<dbReference type="GO" id="GO:0004579">
    <property type="term" value="F:dolichyl-diphosphooligosaccharide-protein glycotransferase activity"/>
    <property type="evidence" value="ECO:0007669"/>
    <property type="project" value="UniProtKB-EC"/>
</dbReference>
<comment type="subcellular location">
    <subcellularLocation>
        <location evidence="3">Endoplasmic reticulum membrane</location>
        <topology evidence="3">Multi-pass membrane protein</topology>
    </subcellularLocation>
</comment>
<evidence type="ECO:0000256" key="5">
    <source>
        <dbReference type="ARBA" id="ARBA00010810"/>
    </source>
</evidence>
<feature type="transmembrane region" description="Helical" evidence="21">
    <location>
        <begin position="94"/>
        <end position="113"/>
    </location>
</feature>
<dbReference type="Pfam" id="PF02516">
    <property type="entry name" value="STT3"/>
    <property type="match status" value="1"/>
</dbReference>
<keyword evidence="8" id="KW-0808">Transferase</keyword>
<comment type="caution">
    <text evidence="24">The sequence shown here is derived from an EMBL/GenBank/DDBJ whole genome shotgun (WGS) entry which is preliminary data.</text>
</comment>
<keyword evidence="10" id="KW-0479">Metal-binding</keyword>
<feature type="transmembrane region" description="Helical" evidence="21">
    <location>
        <begin position="24"/>
        <end position="44"/>
    </location>
</feature>
<comment type="cofactor">
    <cofactor evidence="1">
        <name>Mn(2+)</name>
        <dbReference type="ChEBI" id="CHEBI:29035"/>
    </cofactor>
</comment>
<dbReference type="PANTHER" id="PTHR13872:SF1">
    <property type="entry name" value="DOLICHYL-DIPHOSPHOOLIGOSACCHARIDE--PROTEIN GLYCOSYLTRANSFERASE SUBUNIT STT3B"/>
    <property type="match status" value="1"/>
</dbReference>
<feature type="transmembrane region" description="Helical" evidence="21">
    <location>
        <begin position="293"/>
        <end position="311"/>
    </location>
</feature>
<evidence type="ECO:0000256" key="17">
    <source>
        <dbReference type="ARBA" id="ARBA00048829"/>
    </source>
</evidence>
<dbReference type="EMBL" id="JANAWD010000219">
    <property type="protein sequence ID" value="KAJ3483670.1"/>
    <property type="molecule type" value="Genomic_DNA"/>
</dbReference>
<evidence type="ECO:0000256" key="3">
    <source>
        <dbReference type="ARBA" id="ARBA00004477"/>
    </source>
</evidence>
<evidence type="ECO:0000256" key="6">
    <source>
        <dbReference type="ARBA" id="ARBA00012605"/>
    </source>
</evidence>
<organism evidence="24 25">
    <name type="scientific">Meripilus lineatus</name>
    <dbReference type="NCBI Taxonomy" id="2056292"/>
    <lineage>
        <taxon>Eukaryota</taxon>
        <taxon>Fungi</taxon>
        <taxon>Dikarya</taxon>
        <taxon>Basidiomycota</taxon>
        <taxon>Agaricomycotina</taxon>
        <taxon>Agaricomycetes</taxon>
        <taxon>Polyporales</taxon>
        <taxon>Meripilaceae</taxon>
        <taxon>Meripilus</taxon>
    </lineage>
</organism>
<proteinExistence type="inferred from homology"/>
<feature type="region of interest" description="Disordered" evidence="20">
    <location>
        <begin position="778"/>
        <end position="798"/>
    </location>
</feature>
<evidence type="ECO:0000256" key="18">
    <source>
        <dbReference type="ARBA" id="ARBA00059243"/>
    </source>
</evidence>
<dbReference type="GO" id="GO:0046872">
    <property type="term" value="F:metal ion binding"/>
    <property type="evidence" value="ECO:0007669"/>
    <property type="project" value="UniProtKB-KW"/>
</dbReference>
<comment type="similarity">
    <text evidence="5">Belongs to the STT3 family.</text>
</comment>
<keyword evidence="12" id="KW-0460">Magnesium</keyword>
<evidence type="ECO:0000256" key="2">
    <source>
        <dbReference type="ARBA" id="ARBA00001946"/>
    </source>
</evidence>
<evidence type="ECO:0000256" key="19">
    <source>
        <dbReference type="ARBA" id="ARBA00067960"/>
    </source>
</evidence>
<feature type="region of interest" description="Disordered" evidence="20">
    <location>
        <begin position="464"/>
        <end position="500"/>
    </location>
</feature>
<evidence type="ECO:0000256" key="8">
    <source>
        <dbReference type="ARBA" id="ARBA00022679"/>
    </source>
</evidence>
<dbReference type="Gene3D" id="3.40.50.12610">
    <property type="match status" value="1"/>
</dbReference>
<reference evidence="24" key="1">
    <citation type="submission" date="2022-07" db="EMBL/GenBank/DDBJ databases">
        <title>Genome Sequence of Physisporinus lineatus.</title>
        <authorList>
            <person name="Buettner E."/>
        </authorList>
    </citation>
    <scope>NUCLEOTIDE SEQUENCE</scope>
    <source>
        <strain evidence="24">VT162</strain>
    </source>
</reference>
<comment type="cofactor">
    <cofactor evidence="2">
        <name>Mg(2+)</name>
        <dbReference type="ChEBI" id="CHEBI:18420"/>
    </cofactor>
</comment>
<dbReference type="Pfam" id="PF22627">
    <property type="entry name" value="AglB_core-like"/>
    <property type="match status" value="1"/>
</dbReference>
<keyword evidence="11" id="KW-0256">Endoplasmic reticulum</keyword>
<feature type="transmembrane region" description="Helical" evidence="21">
    <location>
        <begin position="149"/>
        <end position="165"/>
    </location>
</feature>
<evidence type="ECO:0000256" key="10">
    <source>
        <dbReference type="ARBA" id="ARBA00022723"/>
    </source>
</evidence>
<keyword evidence="25" id="KW-1185">Reference proteome</keyword>
<comment type="pathway">
    <text evidence="4">Protein modification; protein glycosylation.</text>
</comment>
<keyword evidence="13 21" id="KW-1133">Transmembrane helix</keyword>
<dbReference type="InterPro" id="IPR054479">
    <property type="entry name" value="AglB-like_core"/>
</dbReference>
<feature type="transmembrane region" description="Helical" evidence="21">
    <location>
        <begin position="411"/>
        <end position="429"/>
    </location>
</feature>
<gene>
    <name evidence="24" type="ORF">NLI96_g6153</name>
</gene>
<feature type="transmembrane region" description="Helical" evidence="21">
    <location>
        <begin position="119"/>
        <end position="142"/>
    </location>
</feature>
<evidence type="ECO:0000259" key="22">
    <source>
        <dbReference type="Pfam" id="PF02516"/>
    </source>
</evidence>
<dbReference type="PANTHER" id="PTHR13872">
    <property type="entry name" value="DOLICHYL-DIPHOSPHOOLIGOSACCHARIDE--PROTEIN GLYCOSYLTRANSFERASE SUBUNIT"/>
    <property type="match status" value="1"/>
</dbReference>
<evidence type="ECO:0000256" key="11">
    <source>
        <dbReference type="ARBA" id="ARBA00022824"/>
    </source>
</evidence>
<evidence type="ECO:0000256" key="12">
    <source>
        <dbReference type="ARBA" id="ARBA00022842"/>
    </source>
</evidence>
<dbReference type="AlphaFoldDB" id="A0AAD5YID7"/>
<evidence type="ECO:0000259" key="23">
    <source>
        <dbReference type="Pfam" id="PF22627"/>
    </source>
</evidence>
<protein>
    <recommendedName>
        <fullName evidence="19">Dolichyl-diphosphooligosaccharide--protein glycosyltransferase subunit STT3</fullName>
        <ecNumber evidence="6">2.4.99.18</ecNumber>
    </recommendedName>
</protein>
<evidence type="ECO:0000256" key="9">
    <source>
        <dbReference type="ARBA" id="ARBA00022692"/>
    </source>
</evidence>
<accession>A0AAD5YID7</accession>
<keyword evidence="7" id="KW-0328">Glycosyltransferase</keyword>
<feature type="transmembrane region" description="Helical" evidence="21">
    <location>
        <begin position="323"/>
        <end position="344"/>
    </location>
</feature>
<evidence type="ECO:0000256" key="15">
    <source>
        <dbReference type="ARBA" id="ARBA00023180"/>
    </source>
</evidence>
<keyword evidence="9 21" id="KW-0812">Transmembrane</keyword>
<dbReference type="GO" id="GO:0043687">
    <property type="term" value="P:post-translational protein modification"/>
    <property type="evidence" value="ECO:0007669"/>
    <property type="project" value="TreeGrafter"/>
</dbReference>
<keyword evidence="15" id="KW-0325">Glycoprotein</keyword>
<comment type="function">
    <text evidence="18">Catalytic subunit of the oligosaccharyl transferase (OST) complex that catalyzes the initial transfer of a defined glycan (Glc(3)Man(9)GlcNAc(2) in eukaryotes) from the lipid carrier dolichol-pyrophosphate to an asparagine residue within an Asn-X-Ser/Thr consensus motif in nascent polypeptide chains, the first step in protein N-glycosylation. N-glycosylation occurs cotranslationally and the complex associates with the Sec61 complex at the channel-forming translocon complex that mediates protein translocation across the endoplasmic reticulum (ER). All subunits are required for a maximal enzyme activity. This subunit contains the active site and the acceptor peptide and donor lipid-linked oligosaccharide (LLO) binding pockets.</text>
</comment>
<feature type="transmembrane region" description="Helical" evidence="21">
    <location>
        <begin position="177"/>
        <end position="194"/>
    </location>
</feature>
<feature type="transmembrane region" description="Helical" evidence="21">
    <location>
        <begin position="236"/>
        <end position="254"/>
    </location>
</feature>
<evidence type="ECO:0000256" key="16">
    <source>
        <dbReference type="ARBA" id="ARBA00023211"/>
    </source>
</evidence>
<feature type="domain" description="AglB-like core" evidence="23">
    <location>
        <begin position="582"/>
        <end position="653"/>
    </location>
</feature>
<dbReference type="InterPro" id="IPR048307">
    <property type="entry name" value="STT3_N"/>
</dbReference>
<dbReference type="InterPro" id="IPR003674">
    <property type="entry name" value="Oligo_trans_STT3"/>
</dbReference>
<name>A0AAD5YID7_9APHY</name>
<feature type="compositionally biased region" description="Basic residues" evidence="20">
    <location>
        <begin position="782"/>
        <end position="798"/>
    </location>
</feature>
<evidence type="ECO:0000256" key="14">
    <source>
        <dbReference type="ARBA" id="ARBA00023136"/>
    </source>
</evidence>
<dbReference type="EC" id="2.4.99.18" evidence="6"/>
<evidence type="ECO:0000313" key="25">
    <source>
        <dbReference type="Proteomes" id="UP001212997"/>
    </source>
</evidence>
<evidence type="ECO:0000256" key="7">
    <source>
        <dbReference type="ARBA" id="ARBA00022676"/>
    </source>
</evidence>
<evidence type="ECO:0000256" key="20">
    <source>
        <dbReference type="SAM" id="MobiDB-lite"/>
    </source>
</evidence>